<keyword evidence="7" id="KW-0508">mRNA splicing</keyword>
<keyword evidence="2" id="KW-0507">mRNA processing</keyword>
<dbReference type="SUPFAM" id="SSF52540">
    <property type="entry name" value="P-loop containing nucleoside triphosphate hydrolases"/>
    <property type="match status" value="1"/>
</dbReference>
<dbReference type="FunFam" id="3.40.50.300:FF:000145">
    <property type="entry name" value="probable ATP-dependent RNA helicase DHX40"/>
    <property type="match status" value="1"/>
</dbReference>
<dbReference type="PROSITE" id="PS51194">
    <property type="entry name" value="HELICASE_CTER"/>
    <property type="match status" value="1"/>
</dbReference>
<evidence type="ECO:0000313" key="11">
    <source>
        <dbReference type="Proteomes" id="UP000800097"/>
    </source>
</evidence>
<evidence type="ECO:0000256" key="2">
    <source>
        <dbReference type="ARBA" id="ARBA00022664"/>
    </source>
</evidence>
<dbReference type="Pfam" id="PF07717">
    <property type="entry name" value="OB_NTP_bind"/>
    <property type="match status" value="1"/>
</dbReference>
<dbReference type="EC" id="3.6.4.13" evidence="1"/>
<evidence type="ECO:0000256" key="8">
    <source>
        <dbReference type="ARBA" id="ARBA00047984"/>
    </source>
</evidence>
<feature type="domain" description="Helicase C-terminal" evidence="9">
    <location>
        <begin position="213"/>
        <end position="407"/>
    </location>
</feature>
<protein>
    <recommendedName>
        <fullName evidence="1">RNA helicase</fullName>
        <ecNumber evidence="1">3.6.4.13</ecNumber>
    </recommendedName>
</protein>
<dbReference type="CDD" id="cd18791">
    <property type="entry name" value="SF2_C_RHA"/>
    <property type="match status" value="1"/>
</dbReference>
<dbReference type="InterPro" id="IPR007502">
    <property type="entry name" value="Helicase-assoc_dom"/>
</dbReference>
<dbReference type="PANTHER" id="PTHR18934:SF83">
    <property type="entry name" value="PRE-MRNA-SPLICING FACTOR ATP-DEPENDENT RNA HELICASE DHX16"/>
    <property type="match status" value="1"/>
</dbReference>
<dbReference type="GO" id="GO:0005524">
    <property type="term" value="F:ATP binding"/>
    <property type="evidence" value="ECO:0007669"/>
    <property type="project" value="UniProtKB-KW"/>
</dbReference>
<reference evidence="10" key="1">
    <citation type="journal article" date="2020" name="Stud. Mycol.">
        <title>101 Dothideomycetes genomes: a test case for predicting lifestyles and emergence of pathogens.</title>
        <authorList>
            <person name="Haridas S."/>
            <person name="Albert R."/>
            <person name="Binder M."/>
            <person name="Bloem J."/>
            <person name="Labutti K."/>
            <person name="Salamov A."/>
            <person name="Andreopoulos B."/>
            <person name="Baker S."/>
            <person name="Barry K."/>
            <person name="Bills G."/>
            <person name="Bluhm B."/>
            <person name="Cannon C."/>
            <person name="Castanera R."/>
            <person name="Culley D."/>
            <person name="Daum C."/>
            <person name="Ezra D."/>
            <person name="Gonzalez J."/>
            <person name="Henrissat B."/>
            <person name="Kuo A."/>
            <person name="Liang C."/>
            <person name="Lipzen A."/>
            <person name="Lutzoni F."/>
            <person name="Magnuson J."/>
            <person name="Mondo S."/>
            <person name="Nolan M."/>
            <person name="Ohm R."/>
            <person name="Pangilinan J."/>
            <person name="Park H.-J."/>
            <person name="Ramirez L."/>
            <person name="Alfaro M."/>
            <person name="Sun H."/>
            <person name="Tritt A."/>
            <person name="Yoshinaga Y."/>
            <person name="Zwiers L.-H."/>
            <person name="Turgeon B."/>
            <person name="Goodwin S."/>
            <person name="Spatafora J."/>
            <person name="Crous P."/>
            <person name="Grigoriev I."/>
        </authorList>
    </citation>
    <scope>NUCLEOTIDE SEQUENCE</scope>
    <source>
        <strain evidence="10">CBS 379.55</strain>
    </source>
</reference>
<dbReference type="Gene3D" id="3.40.50.300">
    <property type="entry name" value="P-loop containing nucleotide triphosphate hydrolases"/>
    <property type="match status" value="1"/>
</dbReference>
<dbReference type="GO" id="GO:0016787">
    <property type="term" value="F:hydrolase activity"/>
    <property type="evidence" value="ECO:0007669"/>
    <property type="project" value="UniProtKB-KW"/>
</dbReference>
<dbReference type="SMART" id="SM00847">
    <property type="entry name" value="HA2"/>
    <property type="match status" value="1"/>
</dbReference>
<dbReference type="PANTHER" id="PTHR18934">
    <property type="entry name" value="ATP-DEPENDENT RNA HELICASE"/>
    <property type="match status" value="1"/>
</dbReference>
<dbReference type="GO" id="GO:0003724">
    <property type="term" value="F:RNA helicase activity"/>
    <property type="evidence" value="ECO:0007669"/>
    <property type="project" value="UniProtKB-EC"/>
</dbReference>
<dbReference type="GO" id="GO:0008380">
    <property type="term" value="P:RNA splicing"/>
    <property type="evidence" value="ECO:0007669"/>
    <property type="project" value="UniProtKB-KW"/>
</dbReference>
<keyword evidence="4 10" id="KW-0378">Hydrolase</keyword>
<dbReference type="Pfam" id="PF00271">
    <property type="entry name" value="Helicase_C"/>
    <property type="match status" value="1"/>
</dbReference>
<dbReference type="InterPro" id="IPR048333">
    <property type="entry name" value="HA2_WH"/>
</dbReference>
<evidence type="ECO:0000256" key="5">
    <source>
        <dbReference type="ARBA" id="ARBA00022806"/>
    </source>
</evidence>
<dbReference type="GO" id="GO:0071013">
    <property type="term" value="C:catalytic step 2 spliceosome"/>
    <property type="evidence" value="ECO:0007669"/>
    <property type="project" value="TreeGrafter"/>
</dbReference>
<comment type="catalytic activity">
    <reaction evidence="8">
        <text>ATP + H2O = ADP + phosphate + H(+)</text>
        <dbReference type="Rhea" id="RHEA:13065"/>
        <dbReference type="ChEBI" id="CHEBI:15377"/>
        <dbReference type="ChEBI" id="CHEBI:15378"/>
        <dbReference type="ChEBI" id="CHEBI:30616"/>
        <dbReference type="ChEBI" id="CHEBI:43474"/>
        <dbReference type="ChEBI" id="CHEBI:456216"/>
        <dbReference type="EC" id="3.6.4.13"/>
    </reaction>
</comment>
<evidence type="ECO:0000313" key="10">
    <source>
        <dbReference type="EMBL" id="KAF2273933.1"/>
    </source>
</evidence>
<dbReference type="Pfam" id="PF21010">
    <property type="entry name" value="HA2_C"/>
    <property type="match status" value="1"/>
</dbReference>
<evidence type="ECO:0000256" key="1">
    <source>
        <dbReference type="ARBA" id="ARBA00012552"/>
    </source>
</evidence>
<evidence type="ECO:0000259" key="9">
    <source>
        <dbReference type="PROSITE" id="PS51194"/>
    </source>
</evidence>
<dbReference type="GO" id="GO:0003723">
    <property type="term" value="F:RNA binding"/>
    <property type="evidence" value="ECO:0007669"/>
    <property type="project" value="TreeGrafter"/>
</dbReference>
<dbReference type="Pfam" id="PF04408">
    <property type="entry name" value="WHD_HA2"/>
    <property type="match status" value="1"/>
</dbReference>
<evidence type="ECO:0000256" key="3">
    <source>
        <dbReference type="ARBA" id="ARBA00022741"/>
    </source>
</evidence>
<organism evidence="10 11">
    <name type="scientific">Westerdykella ornata</name>
    <dbReference type="NCBI Taxonomy" id="318751"/>
    <lineage>
        <taxon>Eukaryota</taxon>
        <taxon>Fungi</taxon>
        <taxon>Dikarya</taxon>
        <taxon>Ascomycota</taxon>
        <taxon>Pezizomycotina</taxon>
        <taxon>Dothideomycetes</taxon>
        <taxon>Pleosporomycetidae</taxon>
        <taxon>Pleosporales</taxon>
        <taxon>Sporormiaceae</taxon>
        <taxon>Westerdykella</taxon>
    </lineage>
</organism>
<dbReference type="SMART" id="SM00490">
    <property type="entry name" value="HELICc"/>
    <property type="match status" value="1"/>
</dbReference>
<dbReference type="InterPro" id="IPR001650">
    <property type="entry name" value="Helicase_C-like"/>
</dbReference>
<evidence type="ECO:0000256" key="7">
    <source>
        <dbReference type="ARBA" id="ARBA00023187"/>
    </source>
</evidence>
<keyword evidence="6" id="KW-0067">ATP-binding</keyword>
<dbReference type="OrthoDB" id="10253254at2759"/>
<dbReference type="EMBL" id="ML986506">
    <property type="protein sequence ID" value="KAF2273933.1"/>
    <property type="molecule type" value="Genomic_DNA"/>
</dbReference>
<dbReference type="AlphaFoldDB" id="A0A6A6JCM7"/>
<evidence type="ECO:0000256" key="4">
    <source>
        <dbReference type="ARBA" id="ARBA00022801"/>
    </source>
</evidence>
<dbReference type="InterPro" id="IPR011709">
    <property type="entry name" value="DEAD-box_helicase_OB_fold"/>
</dbReference>
<dbReference type="InterPro" id="IPR027417">
    <property type="entry name" value="P-loop_NTPase"/>
</dbReference>
<proteinExistence type="predicted"/>
<gene>
    <name evidence="10" type="ORF">EI97DRAFT_139016</name>
</gene>
<evidence type="ECO:0000256" key="6">
    <source>
        <dbReference type="ARBA" id="ARBA00022840"/>
    </source>
</evidence>
<accession>A0A6A6JCM7</accession>
<dbReference type="GO" id="GO:0005684">
    <property type="term" value="C:U2-type spliceosomal complex"/>
    <property type="evidence" value="ECO:0007669"/>
    <property type="project" value="UniProtKB-ARBA"/>
</dbReference>
<dbReference type="Gene3D" id="1.20.120.1080">
    <property type="match status" value="1"/>
</dbReference>
<keyword evidence="3" id="KW-0547">Nucleotide-binding</keyword>
<keyword evidence="5" id="KW-0347">Helicase</keyword>
<keyword evidence="11" id="KW-1185">Reference proteome</keyword>
<sequence>MPPKDRNVDIAELRLRSRQDYLAKREAEQLALLRRQVAEEAEEERTNPRLTKAELREFSRNRETLRLAEERASIDDGKTGYILPDADYSNKHEVLTRKHKEEYVSEVQQWENEQTAKVKSQIKRPERVNDDHYEFVFDEASAIKWVTDGVNRVDPQKLQLQQMLDAAERKAKTIEETRKSLPMYQYREEILAAIAEHQFLVVVAETGSGKTTQLPQYLYEVGRLGVDKKLAFTTIFQIHLSQPRGDILVFLTGQDEIEMCEMQLQDTSRKLRGKGGELIICPIYANLPTDLQAKAFMETPPGARKVVLATNIAETSITIDGIAYVIDPGYVKENVYNARTGMESLVITPCSRASANQRAGRAGRTGPGKAFRLYTKHAFYSELEANTTPEIQRVNLNSTVLLLKSLGINDLINFDFMDPPSTDTLIKNLENLYALAALDERGSLTKIGRQMAEFPADPSLSKAILAANKYGCVEEVLSIVSLISESASLWFRPKDKRVHADAARNRFIDKEGDHLTYLKVWNEWVDNDYSPQWAQSNFLQQRSLQRARDVRDQLVKLCERVEVEISSAPNDHVKIRKAILSGYFQNAARLNRDGQSYTTLGNARMSVYLHPSSVLRESRPKLVCFHELVLTSKEYMRNAMPIEPEWLEEVAPHMYKKEDIEKLGVGRKMPKGHTRAA</sequence>
<dbReference type="Proteomes" id="UP000800097">
    <property type="component" value="Unassembled WGS sequence"/>
</dbReference>
<name>A0A6A6JCM7_WESOR</name>
<dbReference type="FunFam" id="1.20.120.1080:FF:000001">
    <property type="entry name" value="Pre-mRNA-splicing factor ATP-dependent RNA helicase"/>
    <property type="match status" value="1"/>
</dbReference>
<dbReference type="RefSeq" id="XP_033651472.1">
    <property type="nucleotide sequence ID" value="XM_033793187.1"/>
</dbReference>
<dbReference type="GeneID" id="54546362"/>
<dbReference type="GO" id="GO:0006397">
    <property type="term" value="P:mRNA processing"/>
    <property type="evidence" value="ECO:0007669"/>
    <property type="project" value="UniProtKB-KW"/>
</dbReference>